<name>A0A401UAE0_9BACT</name>
<dbReference type="Proteomes" id="UP000288227">
    <property type="component" value="Unassembled WGS sequence"/>
</dbReference>
<accession>A0A401UAE0</accession>
<comment type="caution">
    <text evidence="1">The sequence shown here is derived from an EMBL/GenBank/DDBJ whole genome shotgun (WGS) entry which is preliminary data.</text>
</comment>
<dbReference type="AlphaFoldDB" id="A0A401UAE0"/>
<dbReference type="GO" id="GO:0006260">
    <property type="term" value="P:DNA replication"/>
    <property type="evidence" value="ECO:0007669"/>
    <property type="project" value="InterPro"/>
</dbReference>
<reference evidence="1 2" key="1">
    <citation type="submission" date="2018-11" db="EMBL/GenBank/DDBJ databases">
        <title>Chryseotalea sanarue gen. nov., sp., nov., a member of the family Cytophagaceae, isolated from a brackish lake in Hamamatsu Japan.</title>
        <authorList>
            <person name="Maejima Y."/>
            <person name="Iino T."/>
            <person name="Muraguchi Y."/>
            <person name="Fukuda K."/>
            <person name="Ohkuma M."/>
            <person name="Moriuchi R."/>
            <person name="Dohra H."/>
            <person name="Kimbara K."/>
            <person name="Shintani M."/>
        </authorList>
    </citation>
    <scope>NUCLEOTIDE SEQUENCE [LARGE SCALE GENOMIC DNA]</scope>
    <source>
        <strain evidence="1 2">Ys</strain>
    </source>
</reference>
<dbReference type="GO" id="GO:0003887">
    <property type="term" value="F:DNA-directed DNA polymerase activity"/>
    <property type="evidence" value="ECO:0007669"/>
    <property type="project" value="InterPro"/>
</dbReference>
<proteinExistence type="predicted"/>
<dbReference type="OrthoDB" id="893215at2"/>
<organism evidence="1 2">
    <name type="scientific">Chryseotalea sanaruensis</name>
    <dbReference type="NCBI Taxonomy" id="2482724"/>
    <lineage>
        <taxon>Bacteria</taxon>
        <taxon>Pseudomonadati</taxon>
        <taxon>Bacteroidota</taxon>
        <taxon>Cytophagia</taxon>
        <taxon>Cytophagales</taxon>
        <taxon>Chryseotaleaceae</taxon>
        <taxon>Chryseotalea</taxon>
    </lineage>
</organism>
<evidence type="ECO:0000313" key="1">
    <source>
        <dbReference type="EMBL" id="GCC51859.1"/>
    </source>
</evidence>
<protein>
    <submittedName>
        <fullName evidence="1">Uncharacterized protein</fullName>
    </submittedName>
</protein>
<sequence length="124" mass="13832">MSNAYEFLYQEDLYQATDATIILIDQSWTTISEADKVLLSKILGSVKISIEQVTILEAGKISLTELSQYNPSRIIAFGTIISESEAPYKNQKQGNTSFITSDTLSALDDVKKKNLWGALKQMFT</sequence>
<dbReference type="GO" id="GO:0008408">
    <property type="term" value="F:3'-5' exonuclease activity"/>
    <property type="evidence" value="ECO:0007669"/>
    <property type="project" value="InterPro"/>
</dbReference>
<keyword evidence="2" id="KW-1185">Reference proteome</keyword>
<gene>
    <name evidence="1" type="ORF">SanaruYs_20880</name>
</gene>
<evidence type="ECO:0000313" key="2">
    <source>
        <dbReference type="Proteomes" id="UP000288227"/>
    </source>
</evidence>
<dbReference type="EMBL" id="BHXQ01000003">
    <property type="protein sequence ID" value="GCC51859.1"/>
    <property type="molecule type" value="Genomic_DNA"/>
</dbReference>
<dbReference type="RefSeq" id="WP_127122502.1">
    <property type="nucleotide sequence ID" value="NZ_BHXQ01000003.1"/>
</dbReference>
<dbReference type="InterPro" id="IPR036654">
    <property type="entry name" value="DNA_pol_III_psi_sf"/>
</dbReference>
<dbReference type="Gene3D" id="3.40.50.10220">
    <property type="entry name" value="DNA polymerase III, psi subunit"/>
    <property type="match status" value="1"/>
</dbReference>